<evidence type="ECO:0000313" key="2">
    <source>
        <dbReference type="Proteomes" id="UP001596083"/>
    </source>
</evidence>
<dbReference type="RefSeq" id="WP_390314956.1">
    <property type="nucleotide sequence ID" value="NZ_JBHSPB010000003.1"/>
</dbReference>
<sequence>MAFPLPEGVTVMDPAIRYGRYFAVGAIGFGELVVRWHVWDTAGTYAGFATTPELIGLVIARYERENDL</sequence>
<evidence type="ECO:0000313" key="1">
    <source>
        <dbReference type="EMBL" id="MFC5719862.1"/>
    </source>
</evidence>
<proteinExistence type="predicted"/>
<accession>A0ABW0YUI9</accession>
<name>A0ABW0YUI9_9ACTN</name>
<dbReference type="Proteomes" id="UP001596083">
    <property type="component" value="Unassembled WGS sequence"/>
</dbReference>
<organism evidence="1 2">
    <name type="scientific">Streptomyces gamaensis</name>
    <dbReference type="NCBI Taxonomy" id="1763542"/>
    <lineage>
        <taxon>Bacteria</taxon>
        <taxon>Bacillati</taxon>
        <taxon>Actinomycetota</taxon>
        <taxon>Actinomycetes</taxon>
        <taxon>Kitasatosporales</taxon>
        <taxon>Streptomycetaceae</taxon>
        <taxon>Streptomyces</taxon>
    </lineage>
</organism>
<keyword evidence="2" id="KW-1185">Reference proteome</keyword>
<reference evidence="2" key="1">
    <citation type="journal article" date="2019" name="Int. J. Syst. Evol. Microbiol.">
        <title>The Global Catalogue of Microorganisms (GCM) 10K type strain sequencing project: providing services to taxonomists for standard genome sequencing and annotation.</title>
        <authorList>
            <consortium name="The Broad Institute Genomics Platform"/>
            <consortium name="The Broad Institute Genome Sequencing Center for Infectious Disease"/>
            <person name="Wu L."/>
            <person name="Ma J."/>
        </authorList>
    </citation>
    <scope>NUCLEOTIDE SEQUENCE [LARGE SCALE GENOMIC DNA]</scope>
    <source>
        <strain evidence="2">CGMCC 4.7304</strain>
    </source>
</reference>
<protein>
    <submittedName>
        <fullName evidence="1">Uncharacterized protein</fullName>
    </submittedName>
</protein>
<gene>
    <name evidence="1" type="ORF">ACFP1Z_06675</name>
</gene>
<comment type="caution">
    <text evidence="1">The sequence shown here is derived from an EMBL/GenBank/DDBJ whole genome shotgun (WGS) entry which is preliminary data.</text>
</comment>
<dbReference type="EMBL" id="JBHSPB010000003">
    <property type="protein sequence ID" value="MFC5719862.1"/>
    <property type="molecule type" value="Genomic_DNA"/>
</dbReference>